<dbReference type="Gene3D" id="3.30.60.30">
    <property type="match status" value="1"/>
</dbReference>
<evidence type="ECO:0000259" key="7">
    <source>
        <dbReference type="PROSITE" id="PS51034"/>
    </source>
</evidence>
<feature type="region of interest" description="Disordered" evidence="3">
    <location>
        <begin position="1"/>
        <end position="20"/>
    </location>
</feature>
<dbReference type="PROSITE" id="PS50222">
    <property type="entry name" value="EF_HAND_2"/>
    <property type="match status" value="2"/>
</dbReference>
<dbReference type="PROSITE" id="PS51465">
    <property type="entry name" value="KAZAL_2"/>
    <property type="match status" value="1"/>
</dbReference>
<dbReference type="SMART" id="SM00408">
    <property type="entry name" value="IGc2"/>
    <property type="match status" value="1"/>
</dbReference>
<dbReference type="CDD" id="cd01099">
    <property type="entry name" value="PAN_AP_HGF"/>
    <property type="match status" value="1"/>
</dbReference>
<dbReference type="PROSITE" id="PS50948">
    <property type="entry name" value="PAN"/>
    <property type="match status" value="3"/>
</dbReference>
<keyword evidence="1" id="KW-0732">Signal</keyword>
<dbReference type="PANTHER" id="PTHR47327">
    <property type="entry name" value="FI18240P1-RELATED"/>
    <property type="match status" value="1"/>
</dbReference>
<evidence type="ECO:0000256" key="3">
    <source>
        <dbReference type="SAM" id="MobiDB-lite"/>
    </source>
</evidence>
<dbReference type="SUPFAM" id="SSF47473">
    <property type="entry name" value="EF-hand"/>
    <property type="match status" value="1"/>
</dbReference>
<dbReference type="Pfam" id="PF13202">
    <property type="entry name" value="EF-hand_5"/>
    <property type="match status" value="2"/>
</dbReference>
<dbReference type="Gene3D" id="3.50.4.10">
    <property type="entry name" value="Hepatocyte Growth Factor"/>
    <property type="match status" value="2"/>
</dbReference>
<proteinExistence type="predicted"/>
<dbReference type="SMART" id="SM00409">
    <property type="entry name" value="IG"/>
    <property type="match status" value="2"/>
</dbReference>
<dbReference type="InterPro" id="IPR001507">
    <property type="entry name" value="ZP_dom"/>
</dbReference>
<dbReference type="STRING" id="70415.A0A5S6QZB0"/>
<evidence type="ECO:0000259" key="6">
    <source>
        <dbReference type="PROSITE" id="PS50948"/>
    </source>
</evidence>
<dbReference type="CDD" id="cd00051">
    <property type="entry name" value="EFh"/>
    <property type="match status" value="1"/>
</dbReference>
<dbReference type="PANTHER" id="PTHR47327:SF1">
    <property type="entry name" value="RE15579P"/>
    <property type="match status" value="1"/>
</dbReference>
<dbReference type="InterPro" id="IPR036058">
    <property type="entry name" value="Kazal_dom_sf"/>
</dbReference>
<dbReference type="InterPro" id="IPR007110">
    <property type="entry name" value="Ig-like_dom"/>
</dbReference>
<feature type="region of interest" description="Disordered" evidence="3">
    <location>
        <begin position="28"/>
        <end position="48"/>
    </location>
</feature>
<dbReference type="PROSITE" id="PS00018">
    <property type="entry name" value="EF_HAND_1"/>
    <property type="match status" value="2"/>
</dbReference>
<dbReference type="SUPFAM" id="SSF48726">
    <property type="entry name" value="Immunoglobulin"/>
    <property type="match status" value="2"/>
</dbReference>
<dbReference type="Pfam" id="PF13927">
    <property type="entry name" value="Ig_3"/>
    <property type="match status" value="1"/>
</dbReference>
<dbReference type="InterPro" id="IPR003599">
    <property type="entry name" value="Ig_sub"/>
</dbReference>
<reference evidence="10" key="1">
    <citation type="submission" date="2019-12" db="UniProtKB">
        <authorList>
            <consortium name="WormBaseParasite"/>
        </authorList>
    </citation>
    <scope>IDENTIFICATION</scope>
</reference>
<evidence type="ECO:0000256" key="2">
    <source>
        <dbReference type="ARBA" id="ARBA00022837"/>
    </source>
</evidence>
<dbReference type="InterPro" id="IPR018247">
    <property type="entry name" value="EF_Hand_1_Ca_BS"/>
</dbReference>
<feature type="region of interest" description="Disordered" evidence="3">
    <location>
        <begin position="61"/>
        <end position="85"/>
    </location>
</feature>
<feature type="domain" description="EF-hand" evidence="4">
    <location>
        <begin position="997"/>
        <end position="1024"/>
    </location>
</feature>
<accession>A0A5S6QZB0</accession>
<dbReference type="Pfam" id="PF07648">
    <property type="entry name" value="Kazal_2"/>
    <property type="match status" value="1"/>
</dbReference>
<dbReference type="GO" id="GO:0005509">
    <property type="term" value="F:calcium ion binding"/>
    <property type="evidence" value="ECO:0007669"/>
    <property type="project" value="InterPro"/>
</dbReference>
<dbReference type="SUPFAM" id="SSF57414">
    <property type="entry name" value="Hairpin loop containing domain-like"/>
    <property type="match status" value="2"/>
</dbReference>
<keyword evidence="9" id="KW-1185">Reference proteome</keyword>
<dbReference type="InterPro" id="IPR013783">
    <property type="entry name" value="Ig-like_fold"/>
</dbReference>
<evidence type="ECO:0000313" key="9">
    <source>
        <dbReference type="Proteomes" id="UP000046395"/>
    </source>
</evidence>
<dbReference type="InterPro" id="IPR002350">
    <property type="entry name" value="Kazal_dom"/>
</dbReference>
<name>A0A5S6QZB0_TRIMR</name>
<keyword evidence="2" id="KW-0106">Calcium</keyword>
<dbReference type="SUPFAM" id="SSF100895">
    <property type="entry name" value="Kazal-type serine protease inhibitors"/>
    <property type="match status" value="1"/>
</dbReference>
<dbReference type="Pfam" id="PF00024">
    <property type="entry name" value="PAN_1"/>
    <property type="match status" value="2"/>
</dbReference>
<evidence type="ECO:0000256" key="1">
    <source>
        <dbReference type="ARBA" id="ARBA00022729"/>
    </source>
</evidence>
<dbReference type="Proteomes" id="UP000046395">
    <property type="component" value="Unassembled WGS sequence"/>
</dbReference>
<dbReference type="SMART" id="SM00280">
    <property type="entry name" value="KAZAL"/>
    <property type="match status" value="1"/>
</dbReference>
<feature type="domain" description="Apple" evidence="6">
    <location>
        <begin position="128"/>
        <end position="217"/>
    </location>
</feature>
<feature type="domain" description="Ig-like" evidence="5">
    <location>
        <begin position="1118"/>
        <end position="1197"/>
    </location>
</feature>
<dbReference type="InterPro" id="IPR002048">
    <property type="entry name" value="EF_hand_dom"/>
</dbReference>
<dbReference type="InterPro" id="IPR003598">
    <property type="entry name" value="Ig_sub2"/>
</dbReference>
<dbReference type="Gene3D" id="2.60.40.10">
    <property type="entry name" value="Immunoglobulins"/>
    <property type="match status" value="1"/>
</dbReference>
<dbReference type="InterPro" id="IPR011992">
    <property type="entry name" value="EF-hand-dom_pair"/>
</dbReference>
<sequence length="1602" mass="180345">MRHVGDAASQEEGDTKVNAPVDVSHVTQHNGLQEDAMKSGTSTTGKATHPRLPLARAYRHHHPPGVNERLPSGCIAESNKGSRRGPSRWVATLPLDFCRPNDANQLIRNMLPSLLFLLSVNIASTTACRDDFERFIGYTLADRLVSYVIHQERSKVGSDFFRSCHHSCQDDSRCFVYTLNLQRLECVQYSYLSGNDADLFRKHLRSDHDSIVFRKTCLLSVPSCGFMWRYDVVPKMAVRLDRIASVRRVESLSMCETLCTTETRFHCRSAVFNYVTKNCHLSKYDRRSMPFDFHEGRVEQIYLENQCLLHRYQECDISEQHGIATALAPSELRVVNQEACKRACLNSDKFLCRSFFFEPASGRCRFGPDDTYVTMHLPSSSARMTPYKQINECMDVEVSCEQRYIRAHFRSNSAFDGKVILLNSSSSCQFQTDKRFDFNVTVPLDKTVRCGISPVASGTVSTLIKLQYHDIVWTTKDRFYRLICNYTPRRNSISNFVDVKVPKKSAAAETATTTTTMTTETITTTTREANHHPEPTSSRIPKAYMRIVDDNDATVSEAEEGQPLFVEIRLQEDQSGKPFFVTDCVAYEKHRKTLLIDERGCPTNGSLMGEFRQTKRDPKGGQRARFWGIPSADHKRINIYCNVNFCSRDCPSPKCSPYNGGDTGKRRRRKELSASLVLGREEAITVSQSYSCKQRSSDDADEDHPAEYSLAICCSFACAIIVLAIILAVLWRKCQTNCARTEDANIQQADEDICIGEDTSSRPPPRQKFQFQHNGPPMAGSRLRPLLPLLFILMNGCSSTVIEPWTEEAFGGSLQEDLCRTVFCKLGEKCVLENNVAQCKCIRSCRRREHPVCGSDSVTYPSKCHLHSQACQSRKSIHIAHEGKCLNVTTGKSNQTEQQVDLRTYPSSATSSDRLPVVKCTLEDYITLVQNIAQSYKKQAGKARGMRNKSDGSFVWPMFNKYDDNSDGTISGEELAIADRVPKRKAMLPAGCRHDVLLRYADVNRDGKLDFEEFKRMLGIREETTNNVQAVKHHLVEAGNHYQLFCDPQKTMTAASRVIWYRYNNPMANTAPYNFEMSSDGSLYLTPASLIHNGNFSCNIGFDDTTGQIHTVTVTERPLIELTPHFALLKVNESLHLRCDILAGHPFPRIRWSKNGTPLPSGDKVITLRRVQLDDTGTYRCMAENSGGAATASSSVVVRQRFEEPERYLRHNAVLDDSRLVVLYKEGLRLFDINCRLHKAIPTYSMPCNYTDPDSGRRATCRWIDAIATQPAKYVYAIIEGVRAVVKINIANATVEQVLKTNRQPTKLRYLWWEDTLWIESRIGRSAESAATLEIVKYASKPIVHGLTHTITLSESLRLNLILLPDNEPMKYGYVGQSKEMALYKLDVHSITVVNRISLAPFDCSPHSGALLASVGLLVLHCDSKNKDTQNGGQLVIDYLSDMVLSFDNNVHGIPSPTDDEKFLISVEPTLGRFLIQQIGDKALTTVRTVDEYLPLTAWTTKVYGGNADDAILYGLSSFSDRLVAVTPNSTTVKQLFKLENARKYNTYEQARVHGKLIQMDRRSHYLAVASMHSVTIASLLSLSAPLCTATNLNEAQVLLWI</sequence>
<dbReference type="PROSITE" id="PS51034">
    <property type="entry name" value="ZP_2"/>
    <property type="match status" value="1"/>
</dbReference>
<dbReference type="WBParaSite" id="TMUE_3000012488.1">
    <property type="protein sequence ID" value="TMUE_3000012488.1"/>
    <property type="gene ID" value="WBGene00292425"/>
</dbReference>
<feature type="domain" description="Kazal-like" evidence="8">
    <location>
        <begin position="840"/>
        <end position="887"/>
    </location>
</feature>
<organism evidence="9 10">
    <name type="scientific">Trichuris muris</name>
    <name type="common">Mouse whipworm</name>
    <dbReference type="NCBI Taxonomy" id="70415"/>
    <lineage>
        <taxon>Eukaryota</taxon>
        <taxon>Metazoa</taxon>
        <taxon>Ecdysozoa</taxon>
        <taxon>Nematoda</taxon>
        <taxon>Enoplea</taxon>
        <taxon>Dorylaimia</taxon>
        <taxon>Trichinellida</taxon>
        <taxon>Trichuridae</taxon>
        <taxon>Trichuris</taxon>
    </lineage>
</organism>
<evidence type="ECO:0000259" key="8">
    <source>
        <dbReference type="PROSITE" id="PS51465"/>
    </source>
</evidence>
<dbReference type="CDD" id="cd00104">
    <property type="entry name" value="KAZAL_FS"/>
    <property type="match status" value="1"/>
</dbReference>
<dbReference type="InterPro" id="IPR052774">
    <property type="entry name" value="Celegans_DevNeuronal_Protein"/>
</dbReference>
<feature type="domain" description="Apple" evidence="6">
    <location>
        <begin position="315"/>
        <end position="393"/>
    </location>
</feature>
<dbReference type="GO" id="GO:0009653">
    <property type="term" value="P:anatomical structure morphogenesis"/>
    <property type="evidence" value="ECO:0007669"/>
    <property type="project" value="TreeGrafter"/>
</dbReference>
<dbReference type="InterPro" id="IPR003609">
    <property type="entry name" value="Pan_app"/>
</dbReference>
<feature type="domain" description="EF-hand" evidence="4">
    <location>
        <begin position="958"/>
        <end position="985"/>
    </location>
</feature>
<dbReference type="PROSITE" id="PS50835">
    <property type="entry name" value="IG_LIKE"/>
    <property type="match status" value="2"/>
</dbReference>
<feature type="domain" description="ZP" evidence="7">
    <location>
        <begin position="399"/>
        <end position="662"/>
    </location>
</feature>
<feature type="domain" description="Ig-like" evidence="5">
    <location>
        <begin position="1022"/>
        <end position="1115"/>
    </location>
</feature>
<protein>
    <submittedName>
        <fullName evidence="10">Follistatin-related protein 5</fullName>
    </submittedName>
</protein>
<evidence type="ECO:0000259" key="5">
    <source>
        <dbReference type="PROSITE" id="PS50835"/>
    </source>
</evidence>
<evidence type="ECO:0000259" key="4">
    <source>
        <dbReference type="PROSITE" id="PS50222"/>
    </source>
</evidence>
<feature type="domain" description="Apple" evidence="6">
    <location>
        <begin position="224"/>
        <end position="307"/>
    </location>
</feature>
<dbReference type="Gene3D" id="1.10.238.10">
    <property type="entry name" value="EF-hand"/>
    <property type="match status" value="1"/>
</dbReference>
<dbReference type="SMART" id="SM00473">
    <property type="entry name" value="PAN_AP"/>
    <property type="match status" value="2"/>
</dbReference>
<evidence type="ECO:0000313" key="10">
    <source>
        <dbReference type="WBParaSite" id="TMUE_3000012488.1"/>
    </source>
</evidence>
<dbReference type="InterPro" id="IPR036179">
    <property type="entry name" value="Ig-like_dom_sf"/>
</dbReference>